<comment type="caution">
    <text evidence="2">The sequence shown here is derived from an EMBL/GenBank/DDBJ whole genome shotgun (WGS) entry which is preliminary data.</text>
</comment>
<sequence>MQTIVMLKKLPFPRSMANVPVIAGGHHERMDGKGYPYQLTRSQMSIPVRMMAIADVFEALTAADRPYKSGKMLSEALNIMVSMVNESHLDRELFILFLQSGIWHDYAAAYLHAEKVDSIDITILLQRVCYQSVSLPESA</sequence>
<dbReference type="PROSITE" id="PS51832">
    <property type="entry name" value="HD_GYP"/>
    <property type="match status" value="1"/>
</dbReference>
<dbReference type="InterPro" id="IPR037522">
    <property type="entry name" value="HD_GYP_dom"/>
</dbReference>
<dbReference type="Pfam" id="PF13487">
    <property type="entry name" value="HD_5"/>
    <property type="match status" value="1"/>
</dbReference>
<gene>
    <name evidence="2" type="ORF">YPPY08_2162</name>
</gene>
<evidence type="ECO:0000313" key="3">
    <source>
        <dbReference type="Proteomes" id="UP000003231"/>
    </source>
</evidence>
<evidence type="ECO:0000259" key="1">
    <source>
        <dbReference type="PROSITE" id="PS51832"/>
    </source>
</evidence>
<feature type="domain" description="HD-GYP" evidence="1">
    <location>
        <begin position="1"/>
        <end position="112"/>
    </location>
</feature>
<dbReference type="Gene3D" id="1.10.3210.10">
    <property type="entry name" value="Hypothetical protein af1432"/>
    <property type="match status" value="1"/>
</dbReference>
<dbReference type="SUPFAM" id="SSF109604">
    <property type="entry name" value="HD-domain/PDEase-like"/>
    <property type="match status" value="1"/>
</dbReference>
<dbReference type="CDD" id="cd00077">
    <property type="entry name" value="HDc"/>
    <property type="match status" value="1"/>
</dbReference>
<proteinExistence type="predicted"/>
<dbReference type="AlphaFoldDB" id="A0AB72ZJ34"/>
<dbReference type="Proteomes" id="UP000003231">
    <property type="component" value="Unassembled WGS sequence"/>
</dbReference>
<dbReference type="PANTHER" id="PTHR43155">
    <property type="entry name" value="CYCLIC DI-GMP PHOSPHODIESTERASE PA4108-RELATED"/>
    <property type="match status" value="1"/>
</dbReference>
<dbReference type="PANTHER" id="PTHR43155:SF2">
    <property type="entry name" value="CYCLIC DI-GMP PHOSPHODIESTERASE PA4108"/>
    <property type="match status" value="1"/>
</dbReference>
<dbReference type="EMBL" id="AKRT01000273">
    <property type="protein sequence ID" value="EIR19426.1"/>
    <property type="molecule type" value="Genomic_DNA"/>
</dbReference>
<organism evidence="2 3">
    <name type="scientific">Yersinia pestis PY-08</name>
    <dbReference type="NCBI Taxonomy" id="992134"/>
    <lineage>
        <taxon>Bacteria</taxon>
        <taxon>Pseudomonadati</taxon>
        <taxon>Pseudomonadota</taxon>
        <taxon>Gammaproteobacteria</taxon>
        <taxon>Enterobacterales</taxon>
        <taxon>Yersiniaceae</taxon>
        <taxon>Yersinia</taxon>
    </lineage>
</organism>
<dbReference type="GO" id="GO:0008081">
    <property type="term" value="F:phosphoric diester hydrolase activity"/>
    <property type="evidence" value="ECO:0007669"/>
    <property type="project" value="UniProtKB-ARBA"/>
</dbReference>
<reference evidence="2 3" key="1">
    <citation type="submission" date="2012-05" db="EMBL/GenBank/DDBJ databases">
        <title>Genome sequence of Yersinia Pestis PY-08.</title>
        <authorList>
            <person name="Santana-Cruz I."/>
            <person name="Sengamalay N."/>
            <person name="McCracken C."/>
            <person name="Daugherty S.C."/>
            <person name="Maroo A."/>
            <person name="Vara P.G."/>
            <person name="Tallon L.J."/>
            <person name="Sadzewicz L."/>
            <person name="Vinetz J.M."/>
            <person name="Cespedes Zambrano M.J."/>
            <person name="Fraser-Liggett C.M."/>
            <person name="Tettelin H."/>
        </authorList>
    </citation>
    <scope>NUCLEOTIDE SEQUENCE [LARGE SCALE GENOMIC DNA]</scope>
    <source>
        <strain evidence="2 3">PY-08</strain>
    </source>
</reference>
<dbReference type="InterPro" id="IPR003607">
    <property type="entry name" value="HD/PDEase_dom"/>
</dbReference>
<protein>
    <submittedName>
        <fullName evidence="2">Methyl-accepting chemotaxis protein</fullName>
    </submittedName>
</protein>
<accession>A0AB72ZJ34</accession>
<name>A0AB72ZJ34_YERPE</name>
<evidence type="ECO:0000313" key="2">
    <source>
        <dbReference type="EMBL" id="EIR19426.1"/>
    </source>
</evidence>